<evidence type="ECO:0008006" key="3">
    <source>
        <dbReference type="Google" id="ProtNLM"/>
    </source>
</evidence>
<evidence type="ECO:0000313" key="2">
    <source>
        <dbReference type="Proteomes" id="UP000010988"/>
    </source>
</evidence>
<dbReference type="InterPro" id="IPR024197">
    <property type="entry name" value="TPP-like"/>
</dbReference>
<dbReference type="STRING" id="1220583.GOACH_24_00370"/>
<dbReference type="Gene3D" id="3.40.50.1000">
    <property type="entry name" value="HAD superfamily/HAD-like"/>
    <property type="match status" value="1"/>
</dbReference>
<dbReference type="OrthoDB" id="1666512at2"/>
<comment type="caution">
    <text evidence="1">The sequence shown here is derived from an EMBL/GenBank/DDBJ whole genome shotgun (WGS) entry which is preliminary data.</text>
</comment>
<sequence>MTGLVASDLDRTLIYSRDAMGESQFHKHSPTCVEIYRDAPLSYMTSSAIALLTELRTRSVFVPVTTRTPEQFASVCLPGGTTRYGVVSSGGRILVNGTDDEHWRTSVEQAVAARSAPLKEVTRRLDVVAEQDWVTTLRTADDLFCYLVVDPHRQPDWFLPEWEQWCVERGWVASQQGRKIYAVPDAVTKSAAVAEVYRRCVDEGSVAGDDPVFAAGDGRLDVDLLEFADAAIRPAHGELAELNWQHPSVTVTSRTGALAGEEILEWLLSAVTRQAKTAI</sequence>
<dbReference type="eggNOG" id="COG0561">
    <property type="taxonomic scope" value="Bacteria"/>
</dbReference>
<organism evidence="1 2">
    <name type="scientific">Gordonia aichiensis NBRC 108223</name>
    <dbReference type="NCBI Taxonomy" id="1220583"/>
    <lineage>
        <taxon>Bacteria</taxon>
        <taxon>Bacillati</taxon>
        <taxon>Actinomycetota</taxon>
        <taxon>Actinomycetes</taxon>
        <taxon>Mycobacteriales</taxon>
        <taxon>Gordoniaceae</taxon>
        <taxon>Gordonia</taxon>
    </lineage>
</organism>
<reference evidence="1 2" key="1">
    <citation type="submission" date="2012-12" db="EMBL/GenBank/DDBJ databases">
        <title>Whole genome shotgun sequence of Gordonia aichiensis NBRC 108223.</title>
        <authorList>
            <person name="Isaki-Nakamura S."/>
            <person name="Hosoyama A."/>
            <person name="Tsuchikane K."/>
            <person name="Ando Y."/>
            <person name="Baba S."/>
            <person name="Ohji S."/>
            <person name="Hamada M."/>
            <person name="Tamura T."/>
            <person name="Yamazoe A."/>
            <person name="Yamazaki S."/>
            <person name="Fujita N."/>
        </authorList>
    </citation>
    <scope>NUCLEOTIDE SEQUENCE [LARGE SCALE GENOMIC DNA]</scope>
    <source>
        <strain evidence="1 2">NBRC 108223</strain>
    </source>
</reference>
<dbReference type="InterPro" id="IPR036412">
    <property type="entry name" value="HAD-like_sf"/>
</dbReference>
<name>L7KPI4_9ACTN</name>
<proteinExistence type="predicted"/>
<dbReference type="InterPro" id="IPR023214">
    <property type="entry name" value="HAD_sf"/>
</dbReference>
<dbReference type="PIRSF" id="PIRSF030802">
    <property type="entry name" value="UCP030802"/>
    <property type="match status" value="1"/>
</dbReference>
<protein>
    <recommendedName>
        <fullName evidence="3">HAD family hydrolase</fullName>
    </recommendedName>
</protein>
<dbReference type="SUPFAM" id="SSF56784">
    <property type="entry name" value="HAD-like"/>
    <property type="match status" value="1"/>
</dbReference>
<dbReference type="AlphaFoldDB" id="L7KPI4"/>
<dbReference type="RefSeq" id="WP_005178162.1">
    <property type="nucleotide sequence ID" value="NZ_BANR01000024.1"/>
</dbReference>
<accession>L7KPI4</accession>
<dbReference type="EMBL" id="BANR01000024">
    <property type="protein sequence ID" value="GAC50416.1"/>
    <property type="molecule type" value="Genomic_DNA"/>
</dbReference>
<evidence type="ECO:0000313" key="1">
    <source>
        <dbReference type="EMBL" id="GAC50416.1"/>
    </source>
</evidence>
<gene>
    <name evidence="1" type="ORF">GOACH_24_00370</name>
</gene>
<keyword evidence="2" id="KW-1185">Reference proteome</keyword>
<dbReference type="Proteomes" id="UP000010988">
    <property type="component" value="Unassembled WGS sequence"/>
</dbReference>